<keyword evidence="3 6" id="KW-1133">Transmembrane helix</keyword>
<evidence type="ECO:0000256" key="2">
    <source>
        <dbReference type="ARBA" id="ARBA00022692"/>
    </source>
</evidence>
<dbReference type="AlphaFoldDB" id="A0A7S0ZHQ0"/>
<name>A0A7S0ZHQ0_9RHOD</name>
<feature type="transmembrane region" description="Helical" evidence="6">
    <location>
        <begin position="69"/>
        <end position="89"/>
    </location>
</feature>
<evidence type="ECO:0000256" key="4">
    <source>
        <dbReference type="ARBA" id="ARBA00023136"/>
    </source>
</evidence>
<reference evidence="7" key="1">
    <citation type="submission" date="2021-01" db="EMBL/GenBank/DDBJ databases">
        <authorList>
            <person name="Corre E."/>
            <person name="Pelletier E."/>
            <person name="Niang G."/>
            <person name="Scheremetjew M."/>
            <person name="Finn R."/>
            <person name="Kale V."/>
            <person name="Holt S."/>
            <person name="Cochrane G."/>
            <person name="Meng A."/>
            <person name="Brown T."/>
            <person name="Cohen L."/>
        </authorList>
    </citation>
    <scope>NUCLEOTIDE SEQUENCE</scope>
    <source>
        <strain evidence="7">CCMP3278</strain>
    </source>
</reference>
<keyword evidence="4 6" id="KW-0472">Membrane</keyword>
<dbReference type="InterPro" id="IPR021134">
    <property type="entry name" value="Bestrophin-like"/>
</dbReference>
<dbReference type="GO" id="GO:0016020">
    <property type="term" value="C:membrane"/>
    <property type="evidence" value="ECO:0007669"/>
    <property type="project" value="UniProtKB-SubCell"/>
</dbReference>
<dbReference type="EMBL" id="HBFP01009179">
    <property type="protein sequence ID" value="CAD8822183.1"/>
    <property type="molecule type" value="Transcribed_RNA"/>
</dbReference>
<dbReference type="GO" id="GO:0005254">
    <property type="term" value="F:chloride channel activity"/>
    <property type="evidence" value="ECO:0007669"/>
    <property type="project" value="InterPro"/>
</dbReference>
<sequence length="497" mass="56352">MTIDYPDTHGKTINGFVVPFSWAPLFCEWNGSVIQRIFLEYILVLLASFLIIIIKIHTGVFQVGLVENIAGIYNSTGAVLTFVMGFYTFQVYNRWWTVRLNLNELSATIVDFALRLHSIATAQPGEEPSDVSLFTLKLVRWLNLSYGLVVRQLYFKSEMVYSSFDSMQDAGLMKPEERVVLERLKTKETGMKFDKLSTRRSSNPMMDSEVPLPVAWCLKALRECVWAGGRYGINASVVTVLEDNCSRIRRIVGVLYTYKNTPMPLGYRQLVNLSVRLYAFALVILAGNLSTAATGVVTQVTWENMYDLIFVSLDYLIYVGWLAVAEDLANPYRNTGDGLDLDKYAISTHLASFVCLMAMDYDEFGVSDVSNENSLQESWDALQRALPPGKYDSWYVRVANSLGLDYGKEHAVRTAEAAEISERMMKEKTSNVAKFMDGNESDFKKSGDVLKRSRHFSSTTLDKDEKYTTSIFGSMGEYSKKSRVSSYLRQHRRTHSH</sequence>
<keyword evidence="2 6" id="KW-0812">Transmembrane</keyword>
<protein>
    <recommendedName>
        <fullName evidence="8">Bestrophin homolog</fullName>
    </recommendedName>
</protein>
<evidence type="ECO:0000256" key="5">
    <source>
        <dbReference type="ARBA" id="ARBA00034769"/>
    </source>
</evidence>
<evidence type="ECO:0000256" key="1">
    <source>
        <dbReference type="ARBA" id="ARBA00004370"/>
    </source>
</evidence>
<evidence type="ECO:0000256" key="6">
    <source>
        <dbReference type="SAM" id="Phobius"/>
    </source>
</evidence>
<evidence type="ECO:0000313" key="7">
    <source>
        <dbReference type="EMBL" id="CAD8822183.1"/>
    </source>
</evidence>
<feature type="transmembrane region" description="Helical" evidence="6">
    <location>
        <begin position="38"/>
        <end position="57"/>
    </location>
</feature>
<evidence type="ECO:0000256" key="3">
    <source>
        <dbReference type="ARBA" id="ARBA00022989"/>
    </source>
</evidence>
<dbReference type="PANTHER" id="PTHR10736:SF0">
    <property type="entry name" value="BESTROPHIN HOMOLOG"/>
    <property type="match status" value="1"/>
</dbReference>
<accession>A0A7S0ZHQ0</accession>
<gene>
    <name evidence="7" type="ORF">TOLI1172_LOCUS6579</name>
</gene>
<dbReference type="Pfam" id="PF01062">
    <property type="entry name" value="Bestrophin"/>
    <property type="match status" value="1"/>
</dbReference>
<comment type="similarity">
    <text evidence="5">Belongs to the anion channel-forming bestrophin (TC 1.A.46) family. Calcium-sensitive chloride channel subfamily.</text>
</comment>
<evidence type="ECO:0008006" key="8">
    <source>
        <dbReference type="Google" id="ProtNLM"/>
    </source>
</evidence>
<feature type="transmembrane region" description="Helical" evidence="6">
    <location>
        <begin position="277"/>
        <end position="302"/>
    </location>
</feature>
<proteinExistence type="inferred from homology"/>
<dbReference type="InterPro" id="IPR000615">
    <property type="entry name" value="Bestrophin"/>
</dbReference>
<organism evidence="7">
    <name type="scientific">Timspurckia oligopyrenoides</name>
    <dbReference type="NCBI Taxonomy" id="708627"/>
    <lineage>
        <taxon>Eukaryota</taxon>
        <taxon>Rhodophyta</taxon>
        <taxon>Bangiophyceae</taxon>
        <taxon>Porphyridiales</taxon>
        <taxon>Porphyridiaceae</taxon>
        <taxon>Timspurckia</taxon>
    </lineage>
</organism>
<feature type="transmembrane region" description="Helical" evidence="6">
    <location>
        <begin position="308"/>
        <end position="325"/>
    </location>
</feature>
<dbReference type="PANTHER" id="PTHR10736">
    <property type="entry name" value="BESTROPHIN"/>
    <property type="match status" value="1"/>
</dbReference>
<comment type="subcellular location">
    <subcellularLocation>
        <location evidence="1">Membrane</location>
    </subcellularLocation>
</comment>